<dbReference type="Proteomes" id="UP000693672">
    <property type="component" value="Unassembled WGS sequence"/>
</dbReference>
<dbReference type="PANTHER" id="PTHR43280:SF29">
    <property type="entry name" value="ARAC-FAMILY TRANSCRIPTIONAL REGULATOR"/>
    <property type="match status" value="1"/>
</dbReference>
<dbReference type="SMART" id="SM00342">
    <property type="entry name" value="HTH_ARAC"/>
    <property type="match status" value="1"/>
</dbReference>
<dbReference type="InterPro" id="IPR018062">
    <property type="entry name" value="HTH_AraC-typ_CS"/>
</dbReference>
<accession>A0A916K5Q3</accession>
<dbReference type="GO" id="GO:0043565">
    <property type="term" value="F:sequence-specific DNA binding"/>
    <property type="evidence" value="ECO:0007669"/>
    <property type="project" value="InterPro"/>
</dbReference>
<evidence type="ECO:0000313" key="6">
    <source>
        <dbReference type="Proteomes" id="UP000693672"/>
    </source>
</evidence>
<feature type="domain" description="HTH araC/xylS-type" evidence="4">
    <location>
        <begin position="174"/>
        <end position="272"/>
    </location>
</feature>
<dbReference type="PROSITE" id="PS01124">
    <property type="entry name" value="HTH_ARAC_FAMILY_2"/>
    <property type="match status" value="1"/>
</dbReference>
<evidence type="ECO:0000313" key="5">
    <source>
        <dbReference type="EMBL" id="CAG7643511.1"/>
    </source>
</evidence>
<evidence type="ECO:0000256" key="3">
    <source>
        <dbReference type="ARBA" id="ARBA00023163"/>
    </source>
</evidence>
<protein>
    <submittedName>
        <fullName evidence="5">HTH-type transcriptional activator RhaS</fullName>
    </submittedName>
</protein>
<keyword evidence="6" id="KW-1185">Reference proteome</keyword>
<sequence length="272" mass="31017">MIDLNEAAGYFARSLLTVERVYHTILPANKRIHAHTSEHPTLKSGFVFVIRGNASFQFNDTKYDLKPGMVVHGGPDMTLQIRTGATELDYFLVHYASSEPAIDAEGARCMRDHFLLDAGENPRLWELLTQLREEYGTPGNIPLLRVKTLFYTILYELFVCCRNRLHQQNSTLIEEAVAYIHDHYMEPLSLQALAERFSMNSKAFAYLFGKYTGISPIDYLIRHRIKRASEMLALGSSPVKQIAASVGYSDPHYFSRIYKKHTGHSPSEIRTE</sequence>
<dbReference type="InterPro" id="IPR018060">
    <property type="entry name" value="HTH_AraC"/>
</dbReference>
<dbReference type="EMBL" id="CAJVAS010000025">
    <property type="protein sequence ID" value="CAG7643511.1"/>
    <property type="molecule type" value="Genomic_DNA"/>
</dbReference>
<dbReference type="AlphaFoldDB" id="A0A916K5Q3"/>
<dbReference type="Pfam" id="PF12833">
    <property type="entry name" value="HTH_18"/>
    <property type="match status" value="1"/>
</dbReference>
<evidence type="ECO:0000256" key="1">
    <source>
        <dbReference type="ARBA" id="ARBA00023015"/>
    </source>
</evidence>
<reference evidence="5" key="1">
    <citation type="submission" date="2021-06" db="EMBL/GenBank/DDBJ databases">
        <authorList>
            <person name="Criscuolo A."/>
        </authorList>
    </citation>
    <scope>NUCLEOTIDE SEQUENCE</scope>
    <source>
        <strain evidence="5">CIP111600</strain>
    </source>
</reference>
<comment type="caution">
    <text evidence="5">The sequence shown here is derived from an EMBL/GenBank/DDBJ whole genome shotgun (WGS) entry which is preliminary data.</text>
</comment>
<proteinExistence type="predicted"/>
<organism evidence="5 6">
    <name type="scientific">Paenibacillus solanacearum</name>
    <dbReference type="NCBI Taxonomy" id="2048548"/>
    <lineage>
        <taxon>Bacteria</taxon>
        <taxon>Bacillati</taxon>
        <taxon>Bacillota</taxon>
        <taxon>Bacilli</taxon>
        <taxon>Bacillales</taxon>
        <taxon>Paenibacillaceae</taxon>
        <taxon>Paenibacillus</taxon>
    </lineage>
</organism>
<dbReference type="PROSITE" id="PS00041">
    <property type="entry name" value="HTH_ARAC_FAMILY_1"/>
    <property type="match status" value="1"/>
</dbReference>
<evidence type="ECO:0000259" key="4">
    <source>
        <dbReference type="PROSITE" id="PS01124"/>
    </source>
</evidence>
<keyword evidence="1" id="KW-0805">Transcription regulation</keyword>
<keyword evidence="3" id="KW-0804">Transcription</keyword>
<name>A0A916K5Q3_9BACL</name>
<evidence type="ECO:0000256" key="2">
    <source>
        <dbReference type="ARBA" id="ARBA00023125"/>
    </source>
</evidence>
<keyword evidence="2" id="KW-0238">DNA-binding</keyword>
<dbReference type="GO" id="GO:0003700">
    <property type="term" value="F:DNA-binding transcription factor activity"/>
    <property type="evidence" value="ECO:0007669"/>
    <property type="project" value="InterPro"/>
</dbReference>
<gene>
    <name evidence="5" type="primary">rhaS_30</name>
    <name evidence="5" type="ORF">PAESOLCIP111_04488</name>
</gene>
<dbReference type="RefSeq" id="WP_218094210.1">
    <property type="nucleotide sequence ID" value="NZ_CAJVAS010000025.1"/>
</dbReference>
<dbReference type="PANTHER" id="PTHR43280">
    <property type="entry name" value="ARAC-FAMILY TRANSCRIPTIONAL REGULATOR"/>
    <property type="match status" value="1"/>
</dbReference>